<evidence type="ECO:0000313" key="3">
    <source>
        <dbReference type="EMBL" id="NEY92016.1"/>
    </source>
</evidence>
<dbReference type="InterPro" id="IPR038161">
    <property type="entry name" value="VirB9/CagX/TrbG_C_sf"/>
</dbReference>
<gene>
    <name evidence="3" type="ORF">G4Z14_17130</name>
</gene>
<dbReference type="Proteomes" id="UP000477782">
    <property type="component" value="Unassembled WGS sequence"/>
</dbReference>
<dbReference type="InterPro" id="IPR033645">
    <property type="entry name" value="VirB9/CagX/TrbG_C"/>
</dbReference>
<dbReference type="EMBL" id="JAAIVJ010000018">
    <property type="protein sequence ID" value="NEY92016.1"/>
    <property type="molecule type" value="Genomic_DNA"/>
</dbReference>
<evidence type="ECO:0000256" key="1">
    <source>
        <dbReference type="ARBA" id="ARBA00006135"/>
    </source>
</evidence>
<sequence length="216" mass="23555">MSPLPGLAETVPLPGNKDRRVTYATFSEGQVYAITTRLRTVTLIELGDGEKIQSVAIGDLESFKIDRLEGQNLFILKPVIAGASTNVTVETNQHIYFFFVTETSRGTPNFSVKFTVPGSPSAAAASSIPPSQPLTYTILKRRNLPEFTPIGISDDGRKTYFDIPPGAAMPTVFRADAQGREYSVNASVKGTRITVSTRSARWVLRYGDAYVCIEGK</sequence>
<proteinExistence type="inferred from homology"/>
<keyword evidence="2" id="KW-0732">Signal</keyword>
<comment type="caution">
    <text evidence="3">The sequence shown here is derived from an EMBL/GenBank/DDBJ whole genome shotgun (WGS) entry which is preliminary data.</text>
</comment>
<dbReference type="AlphaFoldDB" id="A0A6M0QWZ8"/>
<dbReference type="Gene3D" id="2.60.40.2500">
    <property type="match status" value="1"/>
</dbReference>
<evidence type="ECO:0000313" key="4">
    <source>
        <dbReference type="Proteomes" id="UP000477782"/>
    </source>
</evidence>
<evidence type="ECO:0000256" key="2">
    <source>
        <dbReference type="ARBA" id="ARBA00022729"/>
    </source>
</evidence>
<keyword evidence="4" id="KW-1185">Reference proteome</keyword>
<protein>
    <submittedName>
        <fullName evidence="3">TrbG/VirB9 family P-type conjugative transfer protein</fullName>
    </submittedName>
</protein>
<name>A0A6M0QWZ8_9RHOB</name>
<dbReference type="RefSeq" id="WP_164627953.1">
    <property type="nucleotide sequence ID" value="NZ_JAAIVJ010000018.1"/>
</dbReference>
<dbReference type="InterPro" id="IPR010258">
    <property type="entry name" value="Conjugal_tfr_TrbG/VirB9/CagX"/>
</dbReference>
<reference evidence="3 4" key="1">
    <citation type="submission" date="2020-02" db="EMBL/GenBank/DDBJ databases">
        <authorList>
            <person name="Chen W.-M."/>
        </authorList>
    </citation>
    <scope>NUCLEOTIDE SEQUENCE [LARGE SCALE GENOMIC DNA]</scope>
    <source>
        <strain evidence="3 4">KMS-5</strain>
    </source>
</reference>
<accession>A0A6M0QWZ8</accession>
<dbReference type="Pfam" id="PF03524">
    <property type="entry name" value="CagX"/>
    <property type="match status" value="1"/>
</dbReference>
<dbReference type="CDD" id="cd06911">
    <property type="entry name" value="VirB9_CagX_TrbG"/>
    <property type="match status" value="1"/>
</dbReference>
<organism evidence="3 4">
    <name type="scientific">Tabrizicola oligotrophica</name>
    <dbReference type="NCBI Taxonomy" id="2710650"/>
    <lineage>
        <taxon>Bacteria</taxon>
        <taxon>Pseudomonadati</taxon>
        <taxon>Pseudomonadota</taxon>
        <taxon>Alphaproteobacteria</taxon>
        <taxon>Rhodobacterales</taxon>
        <taxon>Paracoccaceae</taxon>
        <taxon>Tabrizicola</taxon>
    </lineage>
</organism>
<comment type="similarity">
    <text evidence="1">Belongs to the TrbG/VirB9 family.</text>
</comment>